<reference evidence="2" key="2">
    <citation type="submission" date="2021-04" db="EMBL/GenBank/DDBJ databases">
        <authorList>
            <person name="Gilroy R."/>
        </authorList>
    </citation>
    <scope>NUCLEOTIDE SEQUENCE</scope>
    <source>
        <strain evidence="2">ChiBcec18-1249</strain>
    </source>
</reference>
<keyword evidence="1" id="KW-0812">Transmembrane</keyword>
<evidence type="ECO:0000256" key="1">
    <source>
        <dbReference type="SAM" id="Phobius"/>
    </source>
</evidence>
<feature type="transmembrane region" description="Helical" evidence="1">
    <location>
        <begin position="114"/>
        <end position="135"/>
    </location>
</feature>
<comment type="caution">
    <text evidence="2">The sequence shown here is derived from an EMBL/GenBank/DDBJ whole genome shotgun (WGS) entry which is preliminary data.</text>
</comment>
<organism evidence="2 3">
    <name type="scientific">Candidatus Oscillibacter excrementigallinarum</name>
    <dbReference type="NCBI Taxonomy" id="2838716"/>
    <lineage>
        <taxon>Bacteria</taxon>
        <taxon>Bacillati</taxon>
        <taxon>Bacillota</taxon>
        <taxon>Clostridia</taxon>
        <taxon>Eubacteriales</taxon>
        <taxon>Oscillospiraceae</taxon>
        <taxon>Oscillibacter</taxon>
    </lineage>
</organism>
<proteinExistence type="predicted"/>
<gene>
    <name evidence="2" type="ORF">H9787_03640</name>
</gene>
<evidence type="ECO:0008006" key="4">
    <source>
        <dbReference type="Google" id="ProtNLM"/>
    </source>
</evidence>
<dbReference type="EMBL" id="DWZJ01000028">
    <property type="protein sequence ID" value="HJB12785.1"/>
    <property type="molecule type" value="Genomic_DNA"/>
</dbReference>
<protein>
    <recommendedName>
        <fullName evidence="4">DUF3592 domain-containing protein</fullName>
    </recommendedName>
</protein>
<dbReference type="AlphaFoldDB" id="A0A9D2RQY7"/>
<reference evidence="2" key="1">
    <citation type="journal article" date="2021" name="PeerJ">
        <title>Extensive microbial diversity within the chicken gut microbiome revealed by metagenomics and culture.</title>
        <authorList>
            <person name="Gilroy R."/>
            <person name="Ravi A."/>
            <person name="Getino M."/>
            <person name="Pursley I."/>
            <person name="Horton D.L."/>
            <person name="Alikhan N.F."/>
            <person name="Baker D."/>
            <person name="Gharbi K."/>
            <person name="Hall N."/>
            <person name="Watson M."/>
            <person name="Adriaenssens E.M."/>
            <person name="Foster-Nyarko E."/>
            <person name="Jarju S."/>
            <person name="Secka A."/>
            <person name="Antonio M."/>
            <person name="Oren A."/>
            <person name="Chaudhuri R.R."/>
            <person name="La Ragione R."/>
            <person name="Hildebrand F."/>
            <person name="Pallen M.J."/>
        </authorList>
    </citation>
    <scope>NUCLEOTIDE SEQUENCE</scope>
    <source>
        <strain evidence="2">ChiBcec18-1249</strain>
    </source>
</reference>
<feature type="transmembrane region" description="Helical" evidence="1">
    <location>
        <begin position="147"/>
        <end position="173"/>
    </location>
</feature>
<name>A0A9D2RQY7_9FIRM</name>
<keyword evidence="1" id="KW-1133">Transmembrane helix</keyword>
<accession>A0A9D2RQY7</accession>
<evidence type="ECO:0000313" key="2">
    <source>
        <dbReference type="EMBL" id="HJB12785.1"/>
    </source>
</evidence>
<feature type="transmembrane region" description="Helical" evidence="1">
    <location>
        <begin position="275"/>
        <end position="308"/>
    </location>
</feature>
<feature type="transmembrane region" description="Helical" evidence="1">
    <location>
        <begin position="6"/>
        <end position="23"/>
    </location>
</feature>
<dbReference type="Proteomes" id="UP000823824">
    <property type="component" value="Unassembled WGS sequence"/>
</dbReference>
<keyword evidence="1" id="KW-0472">Membrane</keyword>
<evidence type="ECO:0000313" key="3">
    <source>
        <dbReference type="Proteomes" id="UP000823824"/>
    </source>
</evidence>
<sequence>MYPVRLLFGLLGGLFLYLAVRWRRDAGAWAGARLLRARVTAVRYGEVWEDGTTVDDARSTARVTAAFTWEGREYLEERTYQGIREAPAVGDVLPILLDPETGAWAPRTEVRHHWLLMGALAAVCLATALVFTLGGDRAAAELTAFRVGAPSLTACVFLAAMGALCGLGAWVCVRFLMPMGLRPVVYPLAWGLARALGRGEPVEARCLGVVCQRDSDGAPSYFPYFAWKGPAGEVRWCAPDAMGRRRYRAGTTYRLYRDGRTGRLLRPPTGREIAAVPLALLPLLFFGMMTLSMLLSAAGLLLCAALSAPLP</sequence>